<dbReference type="GO" id="GO:0005886">
    <property type="term" value="C:plasma membrane"/>
    <property type="evidence" value="ECO:0007669"/>
    <property type="project" value="UniProtKB-SubCell"/>
</dbReference>
<keyword evidence="4 6" id="KW-0807">Transducer</keyword>
<keyword evidence="9" id="KW-1133">Transmembrane helix</keyword>
<organism evidence="12 13">
    <name type="scientific">Candidatus Reconcilbacillus cellulovorans</name>
    <dbReference type="NCBI Taxonomy" id="1906605"/>
    <lineage>
        <taxon>Bacteria</taxon>
        <taxon>Bacillati</taxon>
        <taxon>Bacillota</taxon>
        <taxon>Bacilli</taxon>
        <taxon>Bacillales</taxon>
        <taxon>Paenibacillaceae</taxon>
        <taxon>Candidatus Reconcilbacillus</taxon>
    </lineage>
</organism>
<evidence type="ECO:0000256" key="8">
    <source>
        <dbReference type="SAM" id="MobiDB-lite"/>
    </source>
</evidence>
<dbReference type="CDD" id="cd06225">
    <property type="entry name" value="HAMP"/>
    <property type="match status" value="1"/>
</dbReference>
<evidence type="ECO:0008006" key="14">
    <source>
        <dbReference type="Google" id="ProtNLM"/>
    </source>
</evidence>
<keyword evidence="2" id="KW-1003">Cell membrane</keyword>
<dbReference type="InterPro" id="IPR004090">
    <property type="entry name" value="Chemotax_Me-accpt_rcpt"/>
</dbReference>
<comment type="caution">
    <text evidence="12">The sequence shown here is derived from an EMBL/GenBank/DDBJ whole genome shotgun (WGS) entry which is preliminary data.</text>
</comment>
<feature type="coiled-coil region" evidence="7">
    <location>
        <begin position="479"/>
        <end position="506"/>
    </location>
</feature>
<keyword evidence="7" id="KW-0175">Coiled coil</keyword>
<accession>A0A2A6E2A0</accession>
<keyword evidence="3 9" id="KW-0472">Membrane</keyword>
<dbReference type="GO" id="GO:0007165">
    <property type="term" value="P:signal transduction"/>
    <property type="evidence" value="ECO:0007669"/>
    <property type="project" value="UniProtKB-KW"/>
</dbReference>
<dbReference type="PANTHER" id="PTHR32089">
    <property type="entry name" value="METHYL-ACCEPTING CHEMOTAXIS PROTEIN MCPB"/>
    <property type="match status" value="1"/>
</dbReference>
<keyword evidence="9" id="KW-0812">Transmembrane</keyword>
<name>A0A2A6E2A0_9BACL</name>
<evidence type="ECO:0000256" key="9">
    <source>
        <dbReference type="SAM" id="Phobius"/>
    </source>
</evidence>
<dbReference type="GO" id="GO:0006935">
    <property type="term" value="P:chemotaxis"/>
    <property type="evidence" value="ECO:0007669"/>
    <property type="project" value="InterPro"/>
</dbReference>
<comment type="similarity">
    <text evidence="5">Belongs to the methyl-accepting chemotaxis (MCP) protein family.</text>
</comment>
<feature type="compositionally biased region" description="Basic and acidic residues" evidence="8">
    <location>
        <begin position="586"/>
        <end position="597"/>
    </location>
</feature>
<evidence type="ECO:0000259" key="11">
    <source>
        <dbReference type="PROSITE" id="PS50885"/>
    </source>
</evidence>
<evidence type="ECO:0000256" key="3">
    <source>
        <dbReference type="ARBA" id="ARBA00023136"/>
    </source>
</evidence>
<dbReference type="InterPro" id="IPR004089">
    <property type="entry name" value="MCPsignal_dom"/>
</dbReference>
<evidence type="ECO:0000259" key="10">
    <source>
        <dbReference type="PROSITE" id="PS50111"/>
    </source>
</evidence>
<dbReference type="Gene3D" id="6.10.340.10">
    <property type="match status" value="1"/>
</dbReference>
<dbReference type="Proteomes" id="UP000243688">
    <property type="component" value="Unassembled WGS sequence"/>
</dbReference>
<feature type="domain" description="HAMP" evidence="11">
    <location>
        <begin position="211"/>
        <end position="263"/>
    </location>
</feature>
<feature type="region of interest" description="Disordered" evidence="8">
    <location>
        <begin position="571"/>
        <end position="610"/>
    </location>
</feature>
<dbReference type="PROSITE" id="PS50885">
    <property type="entry name" value="HAMP"/>
    <property type="match status" value="1"/>
</dbReference>
<evidence type="ECO:0000256" key="6">
    <source>
        <dbReference type="PROSITE-ProRule" id="PRU00284"/>
    </source>
</evidence>
<dbReference type="EMBL" id="MOXJ01000002">
    <property type="protein sequence ID" value="PDO11438.1"/>
    <property type="molecule type" value="Genomic_DNA"/>
</dbReference>
<evidence type="ECO:0000256" key="2">
    <source>
        <dbReference type="ARBA" id="ARBA00022475"/>
    </source>
</evidence>
<dbReference type="PANTHER" id="PTHR32089:SF112">
    <property type="entry name" value="LYSOZYME-LIKE PROTEIN-RELATED"/>
    <property type="match status" value="1"/>
</dbReference>
<protein>
    <recommendedName>
        <fullName evidence="14">Methyl-accepting chemotaxis protein</fullName>
    </recommendedName>
</protein>
<evidence type="ECO:0000256" key="7">
    <source>
        <dbReference type="SAM" id="Coils"/>
    </source>
</evidence>
<dbReference type="PRINTS" id="PR00260">
    <property type="entry name" value="CHEMTRNSDUCR"/>
</dbReference>
<dbReference type="SMART" id="SM00283">
    <property type="entry name" value="MA"/>
    <property type="match status" value="1"/>
</dbReference>
<dbReference type="InterPro" id="IPR003660">
    <property type="entry name" value="HAMP_dom"/>
</dbReference>
<gene>
    <name evidence="12" type="ORF">BLM47_01415</name>
</gene>
<dbReference type="GO" id="GO:0004888">
    <property type="term" value="F:transmembrane signaling receptor activity"/>
    <property type="evidence" value="ECO:0007669"/>
    <property type="project" value="InterPro"/>
</dbReference>
<evidence type="ECO:0000256" key="5">
    <source>
        <dbReference type="ARBA" id="ARBA00029447"/>
    </source>
</evidence>
<evidence type="ECO:0000313" key="12">
    <source>
        <dbReference type="EMBL" id="PDO11438.1"/>
    </source>
</evidence>
<evidence type="ECO:0000313" key="13">
    <source>
        <dbReference type="Proteomes" id="UP000243688"/>
    </source>
</evidence>
<evidence type="ECO:0000256" key="1">
    <source>
        <dbReference type="ARBA" id="ARBA00004236"/>
    </source>
</evidence>
<comment type="subcellular location">
    <subcellularLocation>
        <location evidence="1">Cell membrane</location>
    </subcellularLocation>
</comment>
<dbReference type="AlphaFoldDB" id="A0A2A6E2A0"/>
<sequence length="610" mass="66354">MFKRGLRMRDRLVFSFAVVLVLFLAGSAYLARELSVVRTFQEEERRQQNRMMLAEDLQQTALELNLLLSDYWISRNTSRLEQFGPIAERLKTLVDEIGDTAATPDERKWRAQLRITAEEFVGLFERTVHQIQTFSDPEQAGFLMRQAYTLAGAHRDMLFELSEKFTASYAESARRAQNRTADALRHAVFVAWSVPFLTALIAAVASGWLVRTLMRPIRSLMLAAARVADGDLAHHTDIHSDDELGQLSGQFDRMAGRLSDLLSRVHGVAATLAEHAAAFDRFADSTAKAHEEIVRAVGEIASGAERQAMEAERGFEQAKRTAEQAERLLDSAEQMRRLGEETARASVGGRAAIADLELAAARTDEALTALTEDLERLVADSANIGKIVSAISGISAQTHLLALNASIEAARAGPEHAGFAVIADEVRKLAEETTQAAKTVGEQLRGLSRRIADARAALGRLSGRGAEQAEHLRQTKTAFAAVEAAMAELADQIDRIREQIGRTSEENRLQRSVAEAVAKLAEAAVAHAEEVSSAAASQHDAVRELAGRAASLADLARTLFAEVGVFRLRSGRTDAGTDGENAAAAEKGEKKEGDRASWHKAGALASDFPS</sequence>
<dbReference type="SUPFAM" id="SSF58104">
    <property type="entry name" value="Methyl-accepting chemotaxis protein (MCP) signaling domain"/>
    <property type="match status" value="1"/>
</dbReference>
<proteinExistence type="inferred from homology"/>
<dbReference type="Pfam" id="PF00672">
    <property type="entry name" value="HAMP"/>
    <property type="match status" value="1"/>
</dbReference>
<feature type="coiled-coil region" evidence="7">
    <location>
        <begin position="301"/>
        <end position="380"/>
    </location>
</feature>
<evidence type="ECO:0000256" key="4">
    <source>
        <dbReference type="ARBA" id="ARBA00023224"/>
    </source>
</evidence>
<dbReference type="SMART" id="SM00304">
    <property type="entry name" value="HAMP"/>
    <property type="match status" value="1"/>
</dbReference>
<dbReference type="Pfam" id="PF00015">
    <property type="entry name" value="MCPsignal"/>
    <property type="match status" value="1"/>
</dbReference>
<dbReference type="Gene3D" id="1.10.287.950">
    <property type="entry name" value="Methyl-accepting chemotaxis protein"/>
    <property type="match status" value="1"/>
</dbReference>
<feature type="transmembrane region" description="Helical" evidence="9">
    <location>
        <begin position="189"/>
        <end position="210"/>
    </location>
</feature>
<reference evidence="12 13" key="1">
    <citation type="submission" date="2016-12" db="EMBL/GenBank/DDBJ databases">
        <title>Candidatus Reconcilibacillus cellulovorans genome.</title>
        <authorList>
            <person name="Kolinko S."/>
            <person name="Wu Y.-W."/>
            <person name="Tachea F."/>
            <person name="Denzel E."/>
            <person name="Hiras J."/>
            <person name="Baecker N."/>
            <person name="Chan L.J."/>
            <person name="Eichorst S.A."/>
            <person name="Frey D."/>
            <person name="Adams P.D."/>
            <person name="Pray T."/>
            <person name="Tanjore D."/>
            <person name="Petzold C.J."/>
            <person name="Gladden J.M."/>
            <person name="Simmons B.A."/>
            <person name="Singer S.W."/>
        </authorList>
    </citation>
    <scope>NUCLEOTIDE SEQUENCE [LARGE SCALE GENOMIC DNA]</scope>
    <source>
        <strain evidence="12">JTherm</strain>
    </source>
</reference>
<dbReference type="PROSITE" id="PS50111">
    <property type="entry name" value="CHEMOTAXIS_TRANSDUC_2"/>
    <property type="match status" value="1"/>
</dbReference>
<feature type="domain" description="Methyl-accepting transducer" evidence="10">
    <location>
        <begin position="282"/>
        <end position="521"/>
    </location>
</feature>